<reference evidence="8 9" key="1">
    <citation type="submission" date="2014-08" db="EMBL/GenBank/DDBJ databases">
        <title>Porphyromonas gulae strain:COT-052_OH3439 Genome sequencing.</title>
        <authorList>
            <person name="Wallis C."/>
            <person name="Deusch O."/>
            <person name="O'Flynn C."/>
            <person name="Davis I."/>
            <person name="Jospin G."/>
            <person name="Darling A.E."/>
            <person name="Coil D.A."/>
            <person name="Alexiev A."/>
            <person name="Horsfall A."/>
            <person name="Kirkwood N."/>
            <person name="Harris S."/>
            <person name="Eisen J.A."/>
        </authorList>
    </citation>
    <scope>NUCLEOTIDE SEQUENCE [LARGE SCALE GENOMIC DNA]</scope>
    <source>
        <strain evidence="9">COT-052 OH3439</strain>
    </source>
</reference>
<dbReference type="SFLD" id="SFLDG01060">
    <property type="entry name" value="BATS_domain_containing"/>
    <property type="match status" value="1"/>
</dbReference>
<evidence type="ECO:0000256" key="3">
    <source>
        <dbReference type="ARBA" id="ARBA00022691"/>
    </source>
</evidence>
<dbReference type="InterPro" id="IPR058240">
    <property type="entry name" value="rSAM_sf"/>
</dbReference>
<dbReference type="GO" id="GO:0005506">
    <property type="term" value="F:iron ion binding"/>
    <property type="evidence" value="ECO:0007669"/>
    <property type="project" value="InterPro"/>
</dbReference>
<keyword evidence="9" id="KW-1185">Reference proteome</keyword>
<evidence type="ECO:0000313" key="8">
    <source>
        <dbReference type="EMBL" id="KGN85692.1"/>
    </source>
</evidence>
<evidence type="ECO:0000313" key="9">
    <source>
        <dbReference type="Proteomes" id="UP000030146"/>
    </source>
</evidence>
<comment type="cofactor">
    <cofactor evidence="1">
        <name>[4Fe-4S] cluster</name>
        <dbReference type="ChEBI" id="CHEBI:49883"/>
    </cofactor>
</comment>
<dbReference type="GO" id="GO:0003824">
    <property type="term" value="F:catalytic activity"/>
    <property type="evidence" value="ECO:0007669"/>
    <property type="project" value="InterPro"/>
</dbReference>
<keyword evidence="2" id="KW-0004">4Fe-4S</keyword>
<protein>
    <submittedName>
        <fullName evidence="8">Thiamine biosynthesis protein ThiH</fullName>
    </submittedName>
</protein>
<dbReference type="GO" id="GO:0051539">
    <property type="term" value="F:4 iron, 4 sulfur cluster binding"/>
    <property type="evidence" value="ECO:0007669"/>
    <property type="project" value="UniProtKB-KW"/>
</dbReference>
<dbReference type="SFLD" id="SFLDF00301">
    <property type="entry name" value="2-iminoacetate_synthase_(ThiH)"/>
    <property type="match status" value="1"/>
</dbReference>
<dbReference type="PANTHER" id="PTHR43583:SF1">
    <property type="entry name" value="2-IMINOACETATE SYNTHASE"/>
    <property type="match status" value="1"/>
</dbReference>
<dbReference type="PROSITE" id="PS51918">
    <property type="entry name" value="RADICAL_SAM"/>
    <property type="match status" value="1"/>
</dbReference>
<proteinExistence type="predicted"/>
<dbReference type="AlphaFoldDB" id="A0A0A2E2Q7"/>
<dbReference type="NCBIfam" id="TIGR02351">
    <property type="entry name" value="thiH"/>
    <property type="match status" value="1"/>
</dbReference>
<dbReference type="Proteomes" id="UP000030146">
    <property type="component" value="Unassembled WGS sequence"/>
</dbReference>
<accession>A0A0A2E2Q7</accession>
<keyword evidence="4" id="KW-0479">Metal-binding</keyword>
<evidence type="ECO:0000256" key="5">
    <source>
        <dbReference type="ARBA" id="ARBA00023004"/>
    </source>
</evidence>
<dbReference type="SFLD" id="SFLDG01081">
    <property type="entry name" value="cleavage_of_the_Ca-Cb_bond_in"/>
    <property type="match status" value="1"/>
</dbReference>
<dbReference type="InterPro" id="IPR012726">
    <property type="entry name" value="ThiH"/>
</dbReference>
<dbReference type="SFLD" id="SFLDS00029">
    <property type="entry name" value="Radical_SAM"/>
    <property type="match status" value="1"/>
</dbReference>
<dbReference type="SMART" id="SM00876">
    <property type="entry name" value="BATS"/>
    <property type="match status" value="1"/>
</dbReference>
<keyword evidence="6" id="KW-0411">Iron-sulfur</keyword>
<comment type="caution">
    <text evidence="8">The sequence shown here is derived from an EMBL/GenBank/DDBJ whole genome shotgun (WGS) entry which is preliminary data.</text>
</comment>
<dbReference type="Pfam" id="PF04055">
    <property type="entry name" value="Radical_SAM"/>
    <property type="match status" value="1"/>
</dbReference>
<evidence type="ECO:0000259" key="7">
    <source>
        <dbReference type="PROSITE" id="PS51918"/>
    </source>
</evidence>
<dbReference type="SUPFAM" id="SSF102114">
    <property type="entry name" value="Radical SAM enzymes"/>
    <property type="match status" value="1"/>
</dbReference>
<keyword evidence="5" id="KW-0408">Iron</keyword>
<dbReference type="GO" id="GO:0009228">
    <property type="term" value="P:thiamine biosynthetic process"/>
    <property type="evidence" value="ECO:0007669"/>
    <property type="project" value="InterPro"/>
</dbReference>
<dbReference type="RefSeq" id="WP_039425980.1">
    <property type="nucleotide sequence ID" value="NZ_JRAJ01000002.1"/>
</dbReference>
<name>A0A0A2E2Q7_9PORP</name>
<dbReference type="CDD" id="cd01335">
    <property type="entry name" value="Radical_SAM"/>
    <property type="match status" value="1"/>
</dbReference>
<dbReference type="InterPro" id="IPR007197">
    <property type="entry name" value="rSAM"/>
</dbReference>
<sequence>MTFYDHLHASPYTWERVGNLLADATAADVERSLAHRRRTIQDFITLISPAAIPYLEQMARQAHALTVERFGRTMQLYIPLYLSNICSNACVYCGFSRSNKIHRRRLTSEEVDREADAILRLGYKHLLLVSGESEKATPASYYEEMTRRLRPLFSQLSLEVQPLTTEEYARLHEAGIGAVYVYQETYNERAYPTYHPAGRKADYRYRLETPDRIGRANMQKIGIGALLGLENWRVDSVFTALHLRYLEQTYWRSKFSISLPRLRPATGGWEPKDPIDDVGMVQLITAFRLLDKDVEISLSTRESREFRDHVMPLGITSVSAGSKTEPGGYAEENADLEQFTINDARSPAEMAADLRRLGYEPVWKDWDAFM</sequence>
<dbReference type="InterPro" id="IPR010722">
    <property type="entry name" value="BATS_dom"/>
</dbReference>
<evidence type="ECO:0000256" key="4">
    <source>
        <dbReference type="ARBA" id="ARBA00022723"/>
    </source>
</evidence>
<keyword evidence="3" id="KW-0949">S-adenosyl-L-methionine</keyword>
<organism evidence="8 9">
    <name type="scientific">Porphyromonas gulae</name>
    <dbReference type="NCBI Taxonomy" id="111105"/>
    <lineage>
        <taxon>Bacteria</taxon>
        <taxon>Pseudomonadati</taxon>
        <taxon>Bacteroidota</taxon>
        <taxon>Bacteroidia</taxon>
        <taxon>Bacteroidales</taxon>
        <taxon>Porphyromonadaceae</taxon>
        <taxon>Porphyromonas</taxon>
    </lineage>
</organism>
<dbReference type="EMBL" id="JRAK01000123">
    <property type="protein sequence ID" value="KGN85692.1"/>
    <property type="molecule type" value="Genomic_DNA"/>
</dbReference>
<dbReference type="InterPro" id="IPR034428">
    <property type="entry name" value="ThiH/NoCL/HydG-like"/>
</dbReference>
<evidence type="ECO:0000256" key="1">
    <source>
        <dbReference type="ARBA" id="ARBA00001966"/>
    </source>
</evidence>
<dbReference type="InterPro" id="IPR013785">
    <property type="entry name" value="Aldolase_TIM"/>
</dbReference>
<dbReference type="Pfam" id="PF06968">
    <property type="entry name" value="BATS"/>
    <property type="match status" value="1"/>
</dbReference>
<dbReference type="PANTHER" id="PTHR43583">
    <property type="entry name" value="2-IMINOACETATE SYNTHASE"/>
    <property type="match status" value="1"/>
</dbReference>
<evidence type="ECO:0000256" key="6">
    <source>
        <dbReference type="ARBA" id="ARBA00023014"/>
    </source>
</evidence>
<dbReference type="Gene3D" id="3.20.20.70">
    <property type="entry name" value="Aldolase class I"/>
    <property type="match status" value="1"/>
</dbReference>
<feature type="domain" description="Radical SAM core" evidence="7">
    <location>
        <begin position="72"/>
        <end position="307"/>
    </location>
</feature>
<evidence type="ECO:0000256" key="2">
    <source>
        <dbReference type="ARBA" id="ARBA00022485"/>
    </source>
</evidence>
<gene>
    <name evidence="8" type="primary">thiH</name>
    <name evidence="8" type="ORF">HR15_09415</name>
</gene>